<dbReference type="Proteomes" id="UP001240749">
    <property type="component" value="Segment"/>
</dbReference>
<dbReference type="GO" id="GO:0008408">
    <property type="term" value="F:3'-5' exonuclease activity"/>
    <property type="evidence" value="ECO:0007669"/>
    <property type="project" value="InterPro"/>
</dbReference>
<protein>
    <submittedName>
        <fullName evidence="5">DNA polymerase I</fullName>
    </submittedName>
</protein>
<evidence type="ECO:0000256" key="1">
    <source>
        <dbReference type="ARBA" id="ARBA00022705"/>
    </source>
</evidence>
<dbReference type="SMART" id="SM00474">
    <property type="entry name" value="35EXOc"/>
    <property type="match status" value="1"/>
</dbReference>
<dbReference type="Gene3D" id="3.30.420.10">
    <property type="entry name" value="Ribonuclease H-like superfamily/Ribonuclease H"/>
    <property type="match status" value="1"/>
</dbReference>
<feature type="domain" description="3'-5' exonuclease" evidence="3">
    <location>
        <begin position="15"/>
        <end position="213"/>
    </location>
</feature>
<keyword evidence="6" id="KW-1185">Reference proteome</keyword>
<gene>
    <name evidence="5" type="primary">46</name>
    <name evidence="5" type="ORF">SEA_EMOTION_46</name>
</gene>
<dbReference type="Pfam" id="PF01612">
    <property type="entry name" value="DNA_pol_A_exo1"/>
    <property type="match status" value="1"/>
</dbReference>
<evidence type="ECO:0000256" key="2">
    <source>
        <dbReference type="ARBA" id="ARBA00023109"/>
    </source>
</evidence>
<sequence length="620" mass="68464">MITLTHTVAGDECLIYVPERRADLAGFEAFLAQGDKVLGLDTETTHLGIYESTFGCRLVQFGNEREAWVLRADLFQDAIARALRQPRAFIVHNAAFDLKVIDRTIGVRIEELADRVIDTRILAHLLDPRQPHEGGAGLSLKPLCTIYVDDNAEDTQAGLNAVFRTIRDDQGKLCTKDNGWRFIPIYHETYNRYAGLDVIYVVRLFKEIAPLVKEIGLSHLSKFEHHFQALVCLMERKGVLVDVAYTERLKADLLAESEAYAKVAARYGVANVNSTAQIAEALVAMGETLTETTPSGDLKVDKAVLLPLADLDLQWERIEAREPNPLANAVMRAKRASKWAGSYAQAFLDYRDEGDRLHASIGTLQARTARMSISRPPLQQLPSGDYTVRRAIVADPGHVIVTSDYDQIEMRVLAALADVKGIKQAIEQGVDLHGFTAELVYGKDYTKFHRKLMKGVGFGKVYGGGKATLSRQTGAPIDAVAHAIAEYDRVFPEIKRYSKALQSRAQYGKKEVVTVSGRHLPLDRDRLYAATNYVVQSTARDLLAQAIVDLFDAGLGDHLLLPVHDELVAQAPEGDAEEFARELGRIMSSTFYGVPLTSAGEVTGKNWGAAYGANPEEGSW</sequence>
<evidence type="ECO:0000313" key="5">
    <source>
        <dbReference type="EMBL" id="WGH21395.1"/>
    </source>
</evidence>
<dbReference type="InterPro" id="IPR043502">
    <property type="entry name" value="DNA/RNA_pol_sf"/>
</dbReference>
<feature type="domain" description="DNA-directed DNA polymerase family A palm" evidence="4">
    <location>
        <begin position="385"/>
        <end position="575"/>
    </location>
</feature>
<keyword evidence="1" id="KW-0235">DNA replication</keyword>
<dbReference type="InterPro" id="IPR012337">
    <property type="entry name" value="RNaseH-like_sf"/>
</dbReference>
<dbReference type="InterPro" id="IPR036397">
    <property type="entry name" value="RNaseH_sf"/>
</dbReference>
<name>A0AA49EQZ9_9CAUD</name>
<dbReference type="PANTHER" id="PTHR10133">
    <property type="entry name" value="DNA POLYMERASE I"/>
    <property type="match status" value="1"/>
</dbReference>
<accession>A0AA49EQZ9</accession>
<dbReference type="GO" id="GO:0003677">
    <property type="term" value="F:DNA binding"/>
    <property type="evidence" value="ECO:0007669"/>
    <property type="project" value="InterPro"/>
</dbReference>
<dbReference type="Gene3D" id="1.20.1060.10">
    <property type="entry name" value="Taq DNA Polymerase, Chain T, domain 4"/>
    <property type="match status" value="1"/>
</dbReference>
<evidence type="ECO:0000259" key="4">
    <source>
        <dbReference type="SMART" id="SM00482"/>
    </source>
</evidence>
<dbReference type="InterPro" id="IPR002562">
    <property type="entry name" value="3'-5'_exonuclease_dom"/>
</dbReference>
<dbReference type="GO" id="GO:0006261">
    <property type="term" value="P:DNA-templated DNA replication"/>
    <property type="evidence" value="ECO:0007669"/>
    <property type="project" value="InterPro"/>
</dbReference>
<dbReference type="SUPFAM" id="SSF56672">
    <property type="entry name" value="DNA/RNA polymerases"/>
    <property type="match status" value="1"/>
</dbReference>
<dbReference type="SUPFAM" id="SSF53098">
    <property type="entry name" value="Ribonuclease H-like"/>
    <property type="match status" value="1"/>
</dbReference>
<dbReference type="Gene3D" id="1.10.150.20">
    <property type="entry name" value="5' to 3' exonuclease, C-terminal subdomain"/>
    <property type="match status" value="1"/>
</dbReference>
<dbReference type="Pfam" id="PF00476">
    <property type="entry name" value="DNA_pol_A"/>
    <property type="match status" value="1"/>
</dbReference>
<dbReference type="InterPro" id="IPR002298">
    <property type="entry name" value="DNA_polymerase_A"/>
</dbReference>
<proteinExistence type="predicted"/>
<dbReference type="SMART" id="SM00482">
    <property type="entry name" value="POLAc"/>
    <property type="match status" value="1"/>
</dbReference>
<evidence type="ECO:0000313" key="6">
    <source>
        <dbReference type="Proteomes" id="UP001240749"/>
    </source>
</evidence>
<dbReference type="GO" id="GO:0006302">
    <property type="term" value="P:double-strand break repair"/>
    <property type="evidence" value="ECO:0007669"/>
    <property type="project" value="TreeGrafter"/>
</dbReference>
<dbReference type="InterPro" id="IPR001098">
    <property type="entry name" value="DNA-dir_DNA_pol_A_palm_dom"/>
</dbReference>
<dbReference type="PANTHER" id="PTHR10133:SF27">
    <property type="entry name" value="DNA POLYMERASE NU"/>
    <property type="match status" value="1"/>
</dbReference>
<dbReference type="GO" id="GO:0003887">
    <property type="term" value="F:DNA-directed DNA polymerase activity"/>
    <property type="evidence" value="ECO:0007669"/>
    <property type="project" value="InterPro"/>
</dbReference>
<evidence type="ECO:0000259" key="3">
    <source>
        <dbReference type="SMART" id="SM00474"/>
    </source>
</evidence>
<dbReference type="Gene3D" id="3.30.70.370">
    <property type="match status" value="1"/>
</dbReference>
<dbReference type="PRINTS" id="PR00868">
    <property type="entry name" value="DNAPOLI"/>
</dbReference>
<reference evidence="5" key="1">
    <citation type="submission" date="2023-03" db="EMBL/GenBank/DDBJ databases">
        <authorList>
            <person name="Barcik Weissman S.N."/>
            <person name="Chang S."/>
            <person name="Chen D.A."/>
            <person name="Chew B."/>
            <person name="De Jesus J.L."/>
            <person name="Han M.T."/>
            <person name="Hsu T.-Y."/>
            <person name="Rivera W."/>
            <person name="Vu T.L."/>
            <person name="Garza D.R."/>
            <person name="Stephenson J.C."/>
            <person name="Zorawik M."/>
            <person name="Reddi K."/>
            <person name="Freise A.C."/>
            <person name="Furlong K.P."/>
            <person name="Rudner A.D."/>
            <person name="Beyer A.R."/>
            <person name="Chong R.A."/>
            <person name="Edgington N.P."/>
            <person name="Garcia Costas A.M."/>
            <person name="Gibb B.P."/>
            <person name="Klyczek K.K."/>
            <person name="Swerdlow S.J."/>
            <person name="Russell D.A."/>
            <person name="Jacobs-Sera D."/>
            <person name="Hatfull G.F."/>
        </authorList>
    </citation>
    <scope>NUCLEOTIDE SEQUENCE</scope>
</reference>
<keyword evidence="2" id="KW-1194">Viral DNA replication</keyword>
<dbReference type="EMBL" id="OQ709216">
    <property type="protein sequence ID" value="WGH21395.1"/>
    <property type="molecule type" value="Genomic_DNA"/>
</dbReference>
<organism evidence="5 6">
    <name type="scientific">Arthrobacter phage Emotion</name>
    <dbReference type="NCBI Taxonomy" id="3038361"/>
    <lineage>
        <taxon>Viruses</taxon>
        <taxon>Duplodnaviria</taxon>
        <taxon>Heunggongvirae</taxon>
        <taxon>Uroviricota</taxon>
        <taxon>Caudoviricetes</taxon>
        <taxon>Casidaviridae</taxon>
        <taxon>Emotionvirus</taxon>
        <taxon>Emotionvirus emotion</taxon>
    </lineage>
</organism>
<dbReference type="GO" id="GO:0039693">
    <property type="term" value="P:viral DNA genome replication"/>
    <property type="evidence" value="ECO:0007669"/>
    <property type="project" value="UniProtKB-KW"/>
</dbReference>